<dbReference type="Proteomes" id="UP000553888">
    <property type="component" value="Unassembled WGS sequence"/>
</dbReference>
<evidence type="ECO:0000256" key="6">
    <source>
        <dbReference type="ARBA" id="ARBA00022989"/>
    </source>
</evidence>
<dbReference type="PANTHER" id="PTHR30012">
    <property type="entry name" value="GENERAL SECRETION PATHWAY PROTEIN"/>
    <property type="match status" value="1"/>
</dbReference>
<evidence type="ECO:0000256" key="4">
    <source>
        <dbReference type="ARBA" id="ARBA00022519"/>
    </source>
</evidence>
<keyword evidence="4" id="KW-0997">Cell inner membrane</keyword>
<evidence type="ECO:0000259" key="9">
    <source>
        <dbReference type="Pfam" id="PF00482"/>
    </source>
</evidence>
<dbReference type="GO" id="GO:0005886">
    <property type="term" value="C:plasma membrane"/>
    <property type="evidence" value="ECO:0007669"/>
    <property type="project" value="UniProtKB-SubCell"/>
</dbReference>
<protein>
    <submittedName>
        <fullName evidence="10">Type IV pilus assembly protein PilC</fullName>
    </submittedName>
</protein>
<dbReference type="InterPro" id="IPR042094">
    <property type="entry name" value="T2SS_GspF_sf"/>
</dbReference>
<accession>A0A852YCH0</accession>
<evidence type="ECO:0000256" key="2">
    <source>
        <dbReference type="ARBA" id="ARBA00005745"/>
    </source>
</evidence>
<name>A0A852YCH0_9MICO</name>
<keyword evidence="6 8" id="KW-1133">Transmembrane helix</keyword>
<reference evidence="10 11" key="1">
    <citation type="submission" date="2020-07" db="EMBL/GenBank/DDBJ databases">
        <title>Sequencing the genomes of 1000 actinobacteria strains.</title>
        <authorList>
            <person name="Klenk H.-P."/>
        </authorList>
    </citation>
    <scope>NUCLEOTIDE SEQUENCE [LARGE SCALE GENOMIC DNA]</scope>
    <source>
        <strain evidence="10 11">DSM 23141</strain>
    </source>
</reference>
<dbReference type="PRINTS" id="PR00812">
    <property type="entry name" value="BCTERIALGSPF"/>
</dbReference>
<dbReference type="FunFam" id="1.20.81.30:FF:000001">
    <property type="entry name" value="Type II secretion system protein F"/>
    <property type="match status" value="2"/>
</dbReference>
<evidence type="ECO:0000256" key="1">
    <source>
        <dbReference type="ARBA" id="ARBA00004429"/>
    </source>
</evidence>
<feature type="domain" description="Type II secretion system protein GspF" evidence="9">
    <location>
        <begin position="282"/>
        <end position="404"/>
    </location>
</feature>
<evidence type="ECO:0000313" key="10">
    <source>
        <dbReference type="EMBL" id="NYH00677.1"/>
    </source>
</evidence>
<evidence type="ECO:0000313" key="11">
    <source>
        <dbReference type="Proteomes" id="UP000553888"/>
    </source>
</evidence>
<sequence>MAATAIAARNFDYKSRNSTGKLVSGRLEASSEGAVVDKLRSMGLAPVEIRESTGGTGLAREISLGSFSKGVDLKALAVFSRQMATMVSAGLSLLKTLNILAEQTENKKLKSVLGAVTRDVESGASLSDALAKHSVEFPPIMVNMVRAGETGGFLEDALATIAENFEKESKLKATIKSAMTYPVMVLGIAVLAVIVMLIFIVPIFQKMFSSAGKDLPAPTMILVGLSQNMWWIVPAILVVTIGGSVWWRTNKNREEVRQRFDPIMLKLPVFGQLNGKIAIARFSRNLSNMIGAGVPILQALVIVGETSGNWVVENAAKKVADSVRQGKSIAGPLAEESVFPSMVVQMVAVGEDSGALETMLSKVADFYDMEVEATTKALTSLIEPLLIAFLGVVIGGMIVALYMPIFNMIQVVQQ</sequence>
<feature type="domain" description="Type II secretion system protein GspF" evidence="9">
    <location>
        <begin position="79"/>
        <end position="202"/>
    </location>
</feature>
<feature type="transmembrane region" description="Helical" evidence="8">
    <location>
        <begin position="229"/>
        <end position="247"/>
    </location>
</feature>
<dbReference type="Pfam" id="PF00482">
    <property type="entry name" value="T2SSF"/>
    <property type="match status" value="2"/>
</dbReference>
<keyword evidence="7 8" id="KW-0472">Membrane</keyword>
<dbReference type="InterPro" id="IPR018076">
    <property type="entry name" value="T2SS_GspF_dom"/>
</dbReference>
<keyword evidence="5 8" id="KW-0812">Transmembrane</keyword>
<comment type="subcellular location">
    <subcellularLocation>
        <location evidence="1">Cell inner membrane</location>
        <topology evidence="1">Multi-pass membrane protein</topology>
    </subcellularLocation>
</comment>
<proteinExistence type="inferred from homology"/>
<keyword evidence="11" id="KW-1185">Reference proteome</keyword>
<feature type="transmembrane region" description="Helical" evidence="8">
    <location>
        <begin position="179"/>
        <end position="204"/>
    </location>
</feature>
<feature type="transmembrane region" description="Helical" evidence="8">
    <location>
        <begin position="385"/>
        <end position="405"/>
    </location>
</feature>
<comment type="caution">
    <text evidence="10">The sequence shown here is derived from an EMBL/GenBank/DDBJ whole genome shotgun (WGS) entry which is preliminary data.</text>
</comment>
<dbReference type="RefSeq" id="WP_179569629.1">
    <property type="nucleotide sequence ID" value="NZ_JACBZY010000001.1"/>
</dbReference>
<comment type="similarity">
    <text evidence="2">Belongs to the GSP F family.</text>
</comment>
<evidence type="ECO:0000256" key="3">
    <source>
        <dbReference type="ARBA" id="ARBA00022475"/>
    </source>
</evidence>
<dbReference type="PANTHER" id="PTHR30012:SF0">
    <property type="entry name" value="TYPE II SECRETION SYSTEM PROTEIN F-RELATED"/>
    <property type="match status" value="1"/>
</dbReference>
<organism evidence="10 11">
    <name type="scientific">Schumannella luteola</name>
    <dbReference type="NCBI Taxonomy" id="472059"/>
    <lineage>
        <taxon>Bacteria</taxon>
        <taxon>Bacillati</taxon>
        <taxon>Actinomycetota</taxon>
        <taxon>Actinomycetes</taxon>
        <taxon>Micrococcales</taxon>
        <taxon>Microbacteriaceae</taxon>
        <taxon>Schumannella</taxon>
    </lineage>
</organism>
<dbReference type="Gene3D" id="1.20.81.30">
    <property type="entry name" value="Type II secretion system (T2SS), domain F"/>
    <property type="match status" value="2"/>
</dbReference>
<dbReference type="EMBL" id="JACBZY010000001">
    <property type="protein sequence ID" value="NYH00677.1"/>
    <property type="molecule type" value="Genomic_DNA"/>
</dbReference>
<keyword evidence="3" id="KW-1003">Cell membrane</keyword>
<dbReference type="InterPro" id="IPR003004">
    <property type="entry name" value="GspF/PilC"/>
</dbReference>
<dbReference type="AlphaFoldDB" id="A0A852YCH0"/>
<evidence type="ECO:0000256" key="7">
    <source>
        <dbReference type="ARBA" id="ARBA00023136"/>
    </source>
</evidence>
<gene>
    <name evidence="10" type="ORF">BJ979_003302</name>
</gene>
<evidence type="ECO:0000256" key="8">
    <source>
        <dbReference type="SAM" id="Phobius"/>
    </source>
</evidence>
<evidence type="ECO:0000256" key="5">
    <source>
        <dbReference type="ARBA" id="ARBA00022692"/>
    </source>
</evidence>